<reference evidence="1 2" key="1">
    <citation type="submission" date="2018-06" db="EMBL/GenBank/DDBJ databases">
        <authorList>
            <consortium name="Pathogen Informatics"/>
            <person name="Doyle S."/>
        </authorList>
    </citation>
    <scope>NUCLEOTIDE SEQUENCE [LARGE SCALE GENOMIC DNA]</scope>
    <source>
        <strain evidence="1 2">NCTC11470</strain>
    </source>
</reference>
<accession>A0A380PQV2</accession>
<sequence>MFINTELDTSTLGGVVLSGLGNDGHAEGTTGWHYHHKGHG</sequence>
<gene>
    <name evidence="1" type="ORF">NCTC11470_00782</name>
</gene>
<evidence type="ECO:0000313" key="1">
    <source>
        <dbReference type="EMBL" id="SUP75763.1"/>
    </source>
</evidence>
<dbReference type="EMBL" id="UHJA01000001">
    <property type="protein sequence ID" value="SUP75763.1"/>
    <property type="molecule type" value="Genomic_DNA"/>
</dbReference>
<proteinExistence type="predicted"/>
<name>A0A380PQV2_YERFR</name>
<evidence type="ECO:0000313" key="2">
    <source>
        <dbReference type="Proteomes" id="UP000254835"/>
    </source>
</evidence>
<organism evidence="1 2">
    <name type="scientific">Yersinia frederiksenii</name>
    <dbReference type="NCBI Taxonomy" id="29484"/>
    <lineage>
        <taxon>Bacteria</taxon>
        <taxon>Pseudomonadati</taxon>
        <taxon>Pseudomonadota</taxon>
        <taxon>Gammaproteobacteria</taxon>
        <taxon>Enterobacterales</taxon>
        <taxon>Yersiniaceae</taxon>
        <taxon>Yersinia</taxon>
    </lineage>
</organism>
<dbReference type="AlphaFoldDB" id="A0A380PQV2"/>
<protein>
    <submittedName>
        <fullName evidence="1">Uncharacterized protein</fullName>
    </submittedName>
</protein>
<dbReference type="Proteomes" id="UP000254835">
    <property type="component" value="Unassembled WGS sequence"/>
</dbReference>